<gene>
    <name evidence="2" type="ORF">AA20_06615</name>
</gene>
<comment type="caution">
    <text evidence="2">The sequence shown here is derived from an EMBL/GenBank/DDBJ whole genome shotgun (WGS) entry which is preliminary data.</text>
</comment>
<dbReference type="RefSeq" id="WP_046996743.1">
    <property type="nucleotide sequence ID" value="NZ_JAIQ01000096.1"/>
</dbReference>
<evidence type="ECO:0000313" key="2">
    <source>
        <dbReference type="EMBL" id="KLD99430.1"/>
    </source>
</evidence>
<dbReference type="EMBL" id="JAIQ01000096">
    <property type="protein sequence ID" value="KLD99430.1"/>
    <property type="molecule type" value="Genomic_DNA"/>
</dbReference>
<evidence type="ECO:0000259" key="1">
    <source>
        <dbReference type="Pfam" id="PF00903"/>
    </source>
</evidence>
<dbReference type="Proteomes" id="UP000035514">
    <property type="component" value="Unassembled WGS sequence"/>
</dbReference>
<name>A0A0G9JYX0_9BACT</name>
<dbReference type="SUPFAM" id="SSF54593">
    <property type="entry name" value="Glyoxalase/Bleomycin resistance protein/Dihydroxybiphenyl dioxygenase"/>
    <property type="match status" value="1"/>
</dbReference>
<dbReference type="Pfam" id="PF00903">
    <property type="entry name" value="Glyoxalase"/>
    <property type="match status" value="1"/>
</dbReference>
<dbReference type="InterPro" id="IPR004360">
    <property type="entry name" value="Glyas_Fos-R_dOase_dom"/>
</dbReference>
<protein>
    <submittedName>
        <fullName evidence="2">Glyoxalase</fullName>
    </submittedName>
</protein>
<dbReference type="Gene3D" id="3.10.180.10">
    <property type="entry name" value="2,3-Dihydroxybiphenyl 1,2-Dioxygenase, domain 1"/>
    <property type="match status" value="1"/>
</dbReference>
<accession>A0A0G9JYX0</accession>
<dbReference type="AlphaFoldDB" id="A0A0G9JYX0"/>
<feature type="domain" description="Glyoxalase/fosfomycin resistance/dioxygenase" evidence="1">
    <location>
        <begin position="6"/>
        <end position="130"/>
    </location>
</feature>
<reference evidence="2 3" key="1">
    <citation type="submission" date="2014-01" db="EMBL/GenBank/DDBJ databases">
        <title>Development of a Comparative Genomic Fingerprinting Assay for High Resolution Genotyping of Arcobacter butzleri.</title>
        <authorList>
            <person name="Webb A.L."/>
            <person name="Inglis G.D."/>
            <person name="Kruczkiewicz P."/>
            <person name="Selinger L.B."/>
            <person name="Taboada E.N."/>
        </authorList>
    </citation>
    <scope>NUCLEOTIDE SEQUENCE [LARGE SCALE GENOMIC DNA]</scope>
    <source>
        <strain evidence="2 3">L348</strain>
    </source>
</reference>
<sequence>MKAITLNLAVKDIKETIKYYQKNFDFEVQMLVDESKTIFDTQIKKELNYVWAMIHKNNVSLMLQSIESLKEDVGEFFQNLGASLTMYIEVENVDELYLKIKDKVTIYKEIETTWYGQKEFYIKDINGYILGFTSKNS</sequence>
<organism evidence="2 3">
    <name type="scientific">Aliarcobacter butzleri L348</name>
    <dbReference type="NCBI Taxonomy" id="1447256"/>
    <lineage>
        <taxon>Bacteria</taxon>
        <taxon>Pseudomonadati</taxon>
        <taxon>Campylobacterota</taxon>
        <taxon>Epsilonproteobacteria</taxon>
        <taxon>Campylobacterales</taxon>
        <taxon>Arcobacteraceae</taxon>
        <taxon>Aliarcobacter</taxon>
    </lineage>
</organism>
<proteinExistence type="predicted"/>
<dbReference type="InterPro" id="IPR029068">
    <property type="entry name" value="Glyas_Bleomycin-R_OHBP_Dase"/>
</dbReference>
<evidence type="ECO:0000313" key="3">
    <source>
        <dbReference type="Proteomes" id="UP000035514"/>
    </source>
</evidence>
<dbReference type="PATRIC" id="fig|1447256.3.peg.1290"/>